<sequence length="234" mass="26919">MAIQETLTEFRNRTHAFIYLRLDPSRPLETRPGLEQKVDPAGWLLPYHGNTVVFDLPEPAKAALQDIQKLLYAECSPILSERLEERTLHITLHDLRSGPPSQELEHAMEALRPEARRLVHDIRQERRTIRMVSTALFDMVNTSMVLGFEPEDEESCEVLMDYYARFQTLLPLPYQLTPHVTLAYFRPGIHGPHWSEALQNVVDLAATRPPIHLTLTGNDVEFQIFSSMNHYQPG</sequence>
<comment type="caution">
    <text evidence="1">The sequence shown here is derived from an EMBL/GenBank/DDBJ whole genome shotgun (WGS) entry which is preliminary data.</text>
</comment>
<accession>A0A9D2MAE6</accession>
<proteinExistence type="predicted"/>
<evidence type="ECO:0008006" key="3">
    <source>
        <dbReference type="Google" id="ProtNLM"/>
    </source>
</evidence>
<dbReference type="AlphaFoldDB" id="A0A9D2MAE6"/>
<evidence type="ECO:0000313" key="1">
    <source>
        <dbReference type="EMBL" id="HJB57002.1"/>
    </source>
</evidence>
<dbReference type="Proteomes" id="UP000824208">
    <property type="component" value="Unassembled WGS sequence"/>
</dbReference>
<evidence type="ECO:0000313" key="2">
    <source>
        <dbReference type="Proteomes" id="UP000824208"/>
    </source>
</evidence>
<organism evidence="1 2">
    <name type="scientific">Candidatus Flavonifractor intestinipullorum</name>
    <dbReference type="NCBI Taxonomy" id="2838587"/>
    <lineage>
        <taxon>Bacteria</taxon>
        <taxon>Bacillati</taxon>
        <taxon>Bacillota</taxon>
        <taxon>Clostridia</taxon>
        <taxon>Eubacteriales</taxon>
        <taxon>Oscillospiraceae</taxon>
        <taxon>Flavonifractor</taxon>
    </lineage>
</organism>
<reference evidence="1" key="2">
    <citation type="submission" date="2021-04" db="EMBL/GenBank/DDBJ databases">
        <authorList>
            <person name="Gilroy R."/>
        </authorList>
    </citation>
    <scope>NUCLEOTIDE SEQUENCE</scope>
    <source>
        <strain evidence="1">CHK189-11263</strain>
    </source>
</reference>
<reference evidence="1" key="1">
    <citation type="journal article" date="2021" name="PeerJ">
        <title>Extensive microbial diversity within the chicken gut microbiome revealed by metagenomics and culture.</title>
        <authorList>
            <person name="Gilroy R."/>
            <person name="Ravi A."/>
            <person name="Getino M."/>
            <person name="Pursley I."/>
            <person name="Horton D.L."/>
            <person name="Alikhan N.F."/>
            <person name="Baker D."/>
            <person name="Gharbi K."/>
            <person name="Hall N."/>
            <person name="Watson M."/>
            <person name="Adriaenssens E.M."/>
            <person name="Foster-Nyarko E."/>
            <person name="Jarju S."/>
            <person name="Secka A."/>
            <person name="Antonio M."/>
            <person name="Oren A."/>
            <person name="Chaudhuri R.R."/>
            <person name="La Ragione R."/>
            <person name="Hildebrand F."/>
            <person name="Pallen M.J."/>
        </authorList>
    </citation>
    <scope>NUCLEOTIDE SEQUENCE</scope>
    <source>
        <strain evidence="1">CHK189-11263</strain>
    </source>
</reference>
<gene>
    <name evidence="1" type="ORF">H9714_05580</name>
</gene>
<dbReference type="Gene3D" id="3.90.1140.10">
    <property type="entry name" value="Cyclic phosphodiesterase"/>
    <property type="match status" value="1"/>
</dbReference>
<dbReference type="InterPro" id="IPR009097">
    <property type="entry name" value="Cyclic_Pdiesterase"/>
</dbReference>
<protein>
    <recommendedName>
        <fullName evidence="3">2'-5' RNA ligase family protein</fullName>
    </recommendedName>
</protein>
<name>A0A9D2MAE6_9FIRM</name>
<dbReference type="EMBL" id="DWYC01000053">
    <property type="protein sequence ID" value="HJB57002.1"/>
    <property type="molecule type" value="Genomic_DNA"/>
</dbReference>
<dbReference type="SUPFAM" id="SSF55144">
    <property type="entry name" value="LigT-like"/>
    <property type="match status" value="1"/>
</dbReference>